<organism evidence="1 2">
    <name type="scientific">Gulosibacter macacae</name>
    <dbReference type="NCBI Taxonomy" id="2488791"/>
    <lineage>
        <taxon>Bacteria</taxon>
        <taxon>Bacillati</taxon>
        <taxon>Actinomycetota</taxon>
        <taxon>Actinomycetes</taxon>
        <taxon>Micrococcales</taxon>
        <taxon>Microbacteriaceae</taxon>
        <taxon>Gulosibacter</taxon>
    </lineage>
</organism>
<protein>
    <submittedName>
        <fullName evidence="1">Uncharacterized protein</fullName>
    </submittedName>
</protein>
<dbReference type="Proteomes" id="UP000274391">
    <property type="component" value="Unassembled WGS sequence"/>
</dbReference>
<dbReference type="EMBL" id="RQVS01000014">
    <property type="protein sequence ID" value="RRJ85918.1"/>
    <property type="molecule type" value="Genomic_DNA"/>
</dbReference>
<accession>A0A3P3VVB6</accession>
<gene>
    <name evidence="1" type="ORF">EG850_11065</name>
</gene>
<proteinExistence type="predicted"/>
<reference evidence="1 2" key="1">
    <citation type="submission" date="2018-11" db="EMBL/GenBank/DDBJ databases">
        <title>YIM 102482-1 draft genome.</title>
        <authorList>
            <person name="Li G."/>
            <person name="Jiang Y."/>
        </authorList>
    </citation>
    <scope>NUCLEOTIDE SEQUENCE [LARGE SCALE GENOMIC DNA]</scope>
    <source>
        <strain evidence="1 2">YIM 102482-1</strain>
    </source>
</reference>
<keyword evidence="2" id="KW-1185">Reference proteome</keyword>
<evidence type="ECO:0000313" key="2">
    <source>
        <dbReference type="Proteomes" id="UP000274391"/>
    </source>
</evidence>
<dbReference type="AlphaFoldDB" id="A0A3P3VVB6"/>
<name>A0A3P3VVB6_9MICO</name>
<comment type="caution">
    <text evidence="1">The sequence shown here is derived from an EMBL/GenBank/DDBJ whole genome shotgun (WGS) entry which is preliminary data.</text>
</comment>
<sequence length="119" mass="13948">MNAAEREAERRYPLWLPTGDYEIDREDYSELDAQWQNYDTERDRAHFVQGAKWQAEREREAEFRARFPNGEVVGESRINAGAAVNALYEAHAEYPFVIEDERIVVEKRTVGPWEVIGDE</sequence>
<evidence type="ECO:0000313" key="1">
    <source>
        <dbReference type="EMBL" id="RRJ85918.1"/>
    </source>
</evidence>
<dbReference type="RefSeq" id="WP_124973454.1">
    <property type="nucleotide sequence ID" value="NZ_RQVS01000014.1"/>
</dbReference>